<name>A0A369PZ74_9SPHI</name>
<organism evidence="7 8">
    <name type="scientific">Pedobacter chinensis</name>
    <dbReference type="NCBI Taxonomy" id="2282421"/>
    <lineage>
        <taxon>Bacteria</taxon>
        <taxon>Pseudomonadati</taxon>
        <taxon>Bacteroidota</taxon>
        <taxon>Sphingobacteriia</taxon>
        <taxon>Sphingobacteriales</taxon>
        <taxon>Sphingobacteriaceae</taxon>
        <taxon>Pedobacter</taxon>
    </lineage>
</organism>
<dbReference type="Gene3D" id="1.10.1740.10">
    <property type="match status" value="1"/>
</dbReference>
<evidence type="ECO:0000259" key="5">
    <source>
        <dbReference type="Pfam" id="PF04542"/>
    </source>
</evidence>
<reference evidence="7 8" key="1">
    <citation type="submission" date="2018-07" db="EMBL/GenBank/DDBJ databases">
        <title>Pedobacter sp. nov., isolated from soil.</title>
        <authorList>
            <person name="Zhou L.Y."/>
            <person name="Du Z.J."/>
        </authorList>
    </citation>
    <scope>NUCLEOTIDE SEQUENCE [LARGE SCALE GENOMIC DNA]</scope>
    <source>
        <strain evidence="7 8">JDX94</strain>
    </source>
</reference>
<feature type="domain" description="RNA polymerase sigma factor 70 region 4 type 2" evidence="6">
    <location>
        <begin position="109"/>
        <end position="158"/>
    </location>
</feature>
<dbReference type="GO" id="GO:0006352">
    <property type="term" value="P:DNA-templated transcription initiation"/>
    <property type="evidence" value="ECO:0007669"/>
    <property type="project" value="InterPro"/>
</dbReference>
<dbReference type="PANTHER" id="PTHR43133">
    <property type="entry name" value="RNA POLYMERASE ECF-TYPE SIGMA FACTO"/>
    <property type="match status" value="1"/>
</dbReference>
<dbReference type="SUPFAM" id="SSF88946">
    <property type="entry name" value="Sigma2 domain of RNA polymerase sigma factors"/>
    <property type="match status" value="1"/>
</dbReference>
<dbReference type="InterPro" id="IPR013324">
    <property type="entry name" value="RNA_pol_sigma_r3/r4-like"/>
</dbReference>
<dbReference type="EMBL" id="QPKV01000002">
    <property type="protein sequence ID" value="RDC57933.1"/>
    <property type="molecule type" value="Genomic_DNA"/>
</dbReference>
<keyword evidence="8" id="KW-1185">Reference proteome</keyword>
<dbReference type="InterPro" id="IPR013325">
    <property type="entry name" value="RNA_pol_sigma_r2"/>
</dbReference>
<dbReference type="GO" id="GO:0003677">
    <property type="term" value="F:DNA binding"/>
    <property type="evidence" value="ECO:0007669"/>
    <property type="project" value="InterPro"/>
</dbReference>
<evidence type="ECO:0000259" key="6">
    <source>
        <dbReference type="Pfam" id="PF08281"/>
    </source>
</evidence>
<evidence type="ECO:0000313" key="8">
    <source>
        <dbReference type="Proteomes" id="UP000253961"/>
    </source>
</evidence>
<protein>
    <submittedName>
        <fullName evidence="7">RNA polymerase sigma factor</fullName>
    </submittedName>
</protein>
<proteinExistence type="inferred from homology"/>
<accession>A0A369PZ74</accession>
<evidence type="ECO:0000256" key="1">
    <source>
        <dbReference type="ARBA" id="ARBA00010641"/>
    </source>
</evidence>
<keyword evidence="4" id="KW-0804">Transcription</keyword>
<evidence type="ECO:0000256" key="2">
    <source>
        <dbReference type="ARBA" id="ARBA00023015"/>
    </source>
</evidence>
<evidence type="ECO:0000256" key="3">
    <source>
        <dbReference type="ARBA" id="ARBA00023082"/>
    </source>
</evidence>
<dbReference type="Proteomes" id="UP000253961">
    <property type="component" value="Unassembled WGS sequence"/>
</dbReference>
<dbReference type="SUPFAM" id="SSF88659">
    <property type="entry name" value="Sigma3 and sigma4 domains of RNA polymerase sigma factors"/>
    <property type="match status" value="1"/>
</dbReference>
<dbReference type="AlphaFoldDB" id="A0A369PZ74"/>
<dbReference type="Gene3D" id="1.10.10.10">
    <property type="entry name" value="Winged helix-like DNA-binding domain superfamily/Winged helix DNA-binding domain"/>
    <property type="match status" value="1"/>
</dbReference>
<dbReference type="PANTHER" id="PTHR43133:SF59">
    <property type="entry name" value="ECF RNA POLYMERASE SIGMA FACTOR SIGR"/>
    <property type="match status" value="1"/>
</dbReference>
<dbReference type="InterPro" id="IPR007627">
    <property type="entry name" value="RNA_pol_sigma70_r2"/>
</dbReference>
<dbReference type="RefSeq" id="WP_115401354.1">
    <property type="nucleotide sequence ID" value="NZ_QPKV01000002.1"/>
</dbReference>
<comment type="similarity">
    <text evidence="1">Belongs to the sigma-70 factor family. ECF subfamily.</text>
</comment>
<keyword evidence="3" id="KW-0731">Sigma factor</keyword>
<dbReference type="InterPro" id="IPR039425">
    <property type="entry name" value="RNA_pol_sigma-70-like"/>
</dbReference>
<dbReference type="OrthoDB" id="9803470at2"/>
<feature type="domain" description="RNA polymerase sigma-70 region 2" evidence="5">
    <location>
        <begin position="10"/>
        <end position="75"/>
    </location>
</feature>
<dbReference type="GO" id="GO:0016987">
    <property type="term" value="F:sigma factor activity"/>
    <property type="evidence" value="ECO:0007669"/>
    <property type="project" value="UniProtKB-KW"/>
</dbReference>
<keyword evidence="2" id="KW-0805">Transcription regulation</keyword>
<evidence type="ECO:0000256" key="4">
    <source>
        <dbReference type="ARBA" id="ARBA00023163"/>
    </source>
</evidence>
<dbReference type="Pfam" id="PF04542">
    <property type="entry name" value="Sigma70_r2"/>
    <property type="match status" value="1"/>
</dbReference>
<comment type="caution">
    <text evidence="7">The sequence shown here is derived from an EMBL/GenBank/DDBJ whole genome shotgun (WGS) entry which is preliminary data.</text>
</comment>
<dbReference type="InterPro" id="IPR036388">
    <property type="entry name" value="WH-like_DNA-bd_sf"/>
</dbReference>
<sequence length="174" mass="20465">MNKTEFSCIVNNNASSLRSHALQFTKDIDDANDLVQDTLMKAIRFFHKFEEGSNLKGWLFVIMRNTFINDYRKTTKKNALITTEEEITYANLSHSATRNVAENKFMMNDIQKALDRLPKVYRDPFVRYFEGYKYHEIAEELGLPIGTVKTHIHQARIELKKNLKNYKNDAYYRA</sequence>
<evidence type="ECO:0000313" key="7">
    <source>
        <dbReference type="EMBL" id="RDC57933.1"/>
    </source>
</evidence>
<gene>
    <name evidence="7" type="ORF">DU508_02985</name>
</gene>
<dbReference type="InterPro" id="IPR013249">
    <property type="entry name" value="RNA_pol_sigma70_r4_t2"/>
</dbReference>
<dbReference type="Pfam" id="PF08281">
    <property type="entry name" value="Sigma70_r4_2"/>
    <property type="match status" value="1"/>
</dbReference>
<dbReference type="NCBIfam" id="TIGR02937">
    <property type="entry name" value="sigma70-ECF"/>
    <property type="match status" value="1"/>
</dbReference>
<dbReference type="CDD" id="cd06171">
    <property type="entry name" value="Sigma70_r4"/>
    <property type="match status" value="1"/>
</dbReference>
<dbReference type="InterPro" id="IPR014284">
    <property type="entry name" value="RNA_pol_sigma-70_dom"/>
</dbReference>